<dbReference type="SUPFAM" id="SSF46689">
    <property type="entry name" value="Homeodomain-like"/>
    <property type="match status" value="2"/>
</dbReference>
<evidence type="ECO:0000256" key="2">
    <source>
        <dbReference type="ARBA" id="ARBA00023125"/>
    </source>
</evidence>
<dbReference type="EMBL" id="RJJT01000036">
    <property type="protein sequence ID" value="RSB60938.1"/>
    <property type="molecule type" value="Genomic_DNA"/>
</dbReference>
<reference evidence="5 6" key="1">
    <citation type="submission" date="2018-11" db="EMBL/GenBank/DDBJ databases">
        <authorList>
            <person name="Huo Y."/>
        </authorList>
    </citation>
    <scope>NUCLEOTIDE SEQUENCE [LARGE SCALE GENOMIC DNA]</scope>
    <source>
        <strain evidence="5 6">DSM 30132</strain>
    </source>
</reference>
<dbReference type="InterPro" id="IPR018062">
    <property type="entry name" value="HTH_AraC-typ_CS"/>
</dbReference>
<feature type="domain" description="HTH araC/xylS-type" evidence="4">
    <location>
        <begin position="199"/>
        <end position="296"/>
    </location>
</feature>
<dbReference type="InterPro" id="IPR009057">
    <property type="entry name" value="Homeodomain-like_sf"/>
</dbReference>
<evidence type="ECO:0000259" key="4">
    <source>
        <dbReference type="PROSITE" id="PS01124"/>
    </source>
</evidence>
<protein>
    <submittedName>
        <fullName evidence="5">AraC family transcriptional regulator</fullName>
    </submittedName>
</protein>
<keyword evidence="3" id="KW-0804">Transcription</keyword>
<dbReference type="InterPro" id="IPR018060">
    <property type="entry name" value="HTH_AraC"/>
</dbReference>
<evidence type="ECO:0000313" key="5">
    <source>
        <dbReference type="EMBL" id="RSB60938.1"/>
    </source>
</evidence>
<sequence length="299" mass="32716">MMRVRSMNKLPASYARGRVILSSSGRRWQGVQAELRFHPAGERPPGTIDVNEICVVMRGTTVVTRQAEGVRERIVGAPGTIGLSPSGIREDFKSISRTIDEMVHIYLPASFVSNLAGTLRSDASSPSIDYHAGFRDPLIECIATEFVRELTCETWGGSLLIEALSDALALRLLNSHAGFGIDPARSAIASPGLDSRRLQRVIDYIDANLAEPITLDDLAAVASLSRFHFSRMFKIATGQSPSTFVGHRRLEMAKIRLAAGLSIAQIAFDCGFSSESNFVRSFKRVGGMTPGEFRRMSRQ</sequence>
<name>A0A427M853_9HYPH</name>
<evidence type="ECO:0000313" key="6">
    <source>
        <dbReference type="Proteomes" id="UP000277279"/>
    </source>
</evidence>
<evidence type="ECO:0000256" key="3">
    <source>
        <dbReference type="ARBA" id="ARBA00023163"/>
    </source>
</evidence>
<comment type="caution">
    <text evidence="5">The sequence shown here is derived from an EMBL/GenBank/DDBJ whole genome shotgun (WGS) entry which is preliminary data.</text>
</comment>
<evidence type="ECO:0000256" key="1">
    <source>
        <dbReference type="ARBA" id="ARBA00023015"/>
    </source>
</evidence>
<dbReference type="PRINTS" id="PR00032">
    <property type="entry name" value="HTHARAC"/>
</dbReference>
<dbReference type="AlphaFoldDB" id="A0A427M853"/>
<dbReference type="PANTHER" id="PTHR46796">
    <property type="entry name" value="HTH-TYPE TRANSCRIPTIONAL ACTIVATOR RHAS-RELATED"/>
    <property type="match status" value="1"/>
</dbReference>
<dbReference type="Gene3D" id="1.10.10.60">
    <property type="entry name" value="Homeodomain-like"/>
    <property type="match status" value="2"/>
</dbReference>
<dbReference type="GO" id="GO:0003700">
    <property type="term" value="F:DNA-binding transcription factor activity"/>
    <property type="evidence" value="ECO:0007669"/>
    <property type="project" value="InterPro"/>
</dbReference>
<dbReference type="PROSITE" id="PS00041">
    <property type="entry name" value="HTH_ARAC_FAMILY_1"/>
    <property type="match status" value="1"/>
</dbReference>
<dbReference type="InterPro" id="IPR020449">
    <property type="entry name" value="Tscrpt_reg_AraC-type_HTH"/>
</dbReference>
<dbReference type="Pfam" id="PF12833">
    <property type="entry name" value="HTH_18"/>
    <property type="match status" value="1"/>
</dbReference>
<dbReference type="PROSITE" id="PS01124">
    <property type="entry name" value="HTH_ARAC_FAMILY_2"/>
    <property type="match status" value="1"/>
</dbReference>
<dbReference type="SMART" id="SM00342">
    <property type="entry name" value="HTH_ARAC"/>
    <property type="match status" value="1"/>
</dbReference>
<dbReference type="OrthoDB" id="8442171at2"/>
<dbReference type="InterPro" id="IPR050204">
    <property type="entry name" value="AraC_XylS_family_regulators"/>
</dbReference>
<gene>
    <name evidence="5" type="ORF">EFD55_31255</name>
</gene>
<accession>A0A427M853</accession>
<proteinExistence type="predicted"/>
<organism evidence="5 6">
    <name type="scientific">Rhizobium pisi</name>
    <dbReference type="NCBI Taxonomy" id="574561"/>
    <lineage>
        <taxon>Bacteria</taxon>
        <taxon>Pseudomonadati</taxon>
        <taxon>Pseudomonadota</taxon>
        <taxon>Alphaproteobacteria</taxon>
        <taxon>Hyphomicrobiales</taxon>
        <taxon>Rhizobiaceae</taxon>
        <taxon>Rhizobium/Agrobacterium group</taxon>
        <taxon>Rhizobium</taxon>
    </lineage>
</organism>
<keyword evidence="2" id="KW-0238">DNA-binding</keyword>
<dbReference type="Proteomes" id="UP000277279">
    <property type="component" value="Unassembled WGS sequence"/>
</dbReference>
<dbReference type="GO" id="GO:0043565">
    <property type="term" value="F:sequence-specific DNA binding"/>
    <property type="evidence" value="ECO:0007669"/>
    <property type="project" value="InterPro"/>
</dbReference>
<keyword evidence="1" id="KW-0805">Transcription regulation</keyword>
<dbReference type="PANTHER" id="PTHR46796:SF6">
    <property type="entry name" value="ARAC SUBFAMILY"/>
    <property type="match status" value="1"/>
</dbReference>